<sequence>MTGTNEFTTERLLLRRYNLDDAQILYDKFGRDPQMYKYSGWNPYATKEMSKETVQRFIDSYNNTDFYGWAIEYKGKLIGTIGAYDYDSEKKQIEIGMSIERTSWGNGFATEALDGVLKYLTAQEGIEVITAWCASDNTGSMKAMQNAGMKHTSTEKSTLEVNGKKYDKLIFKYLLP</sequence>
<dbReference type="SUPFAM" id="SSF55729">
    <property type="entry name" value="Acyl-CoA N-acyltransferases (Nat)"/>
    <property type="match status" value="1"/>
</dbReference>
<dbReference type="RefSeq" id="WP_075713422.1">
    <property type="nucleotide sequence ID" value="NZ_MJIE01000001.1"/>
</dbReference>
<organism evidence="2 3">
    <name type="scientific">Hornefia porci</name>
    <dbReference type="NCBI Taxonomy" id="2652292"/>
    <lineage>
        <taxon>Bacteria</taxon>
        <taxon>Bacillati</taxon>
        <taxon>Bacillota</taxon>
        <taxon>Clostridia</taxon>
        <taxon>Peptostreptococcales</taxon>
        <taxon>Anaerovoracaceae</taxon>
        <taxon>Hornefia</taxon>
    </lineage>
</organism>
<dbReference type="InterPro" id="IPR016181">
    <property type="entry name" value="Acyl_CoA_acyltransferase"/>
</dbReference>
<evidence type="ECO:0000259" key="1">
    <source>
        <dbReference type="PROSITE" id="PS51186"/>
    </source>
</evidence>
<dbReference type="Pfam" id="PF13302">
    <property type="entry name" value="Acetyltransf_3"/>
    <property type="match status" value="1"/>
</dbReference>
<comment type="caution">
    <text evidence="2">The sequence shown here is derived from an EMBL/GenBank/DDBJ whole genome shotgun (WGS) entry which is preliminary data.</text>
</comment>
<evidence type="ECO:0000313" key="3">
    <source>
        <dbReference type="Proteomes" id="UP000187404"/>
    </source>
</evidence>
<protein>
    <recommendedName>
        <fullName evidence="1">N-acetyltransferase domain-containing protein</fullName>
    </recommendedName>
</protein>
<dbReference type="InterPro" id="IPR051531">
    <property type="entry name" value="N-acetyltransferase"/>
</dbReference>
<dbReference type="InterPro" id="IPR000182">
    <property type="entry name" value="GNAT_dom"/>
</dbReference>
<reference evidence="2 3" key="1">
    <citation type="journal article" date="2016" name="Appl. Environ. Microbiol.">
        <title>Function and Phylogeny of Bacterial Butyryl Coenzyme A:Acetate Transferases and Their Diversity in the Proximal Colon of Swine.</title>
        <authorList>
            <person name="Trachsel J."/>
            <person name="Bayles D.O."/>
            <person name="Looft T."/>
            <person name="Levine U.Y."/>
            <person name="Allen H.K."/>
        </authorList>
    </citation>
    <scope>NUCLEOTIDE SEQUENCE [LARGE SCALE GENOMIC DNA]</scope>
    <source>
        <strain evidence="2 3">68-3-10</strain>
    </source>
</reference>
<dbReference type="GO" id="GO:0016747">
    <property type="term" value="F:acyltransferase activity, transferring groups other than amino-acyl groups"/>
    <property type="evidence" value="ECO:0007669"/>
    <property type="project" value="InterPro"/>
</dbReference>
<dbReference type="AlphaFoldDB" id="A0A1Q9JJ06"/>
<keyword evidence="3" id="KW-1185">Reference proteome</keyword>
<dbReference type="PANTHER" id="PTHR43792">
    <property type="entry name" value="GNAT FAMILY, PUTATIVE (AFU_ORTHOLOGUE AFUA_3G00765)-RELATED-RELATED"/>
    <property type="match status" value="1"/>
</dbReference>
<evidence type="ECO:0000313" key="2">
    <source>
        <dbReference type="EMBL" id="OLR56117.1"/>
    </source>
</evidence>
<dbReference type="STRING" id="1261640.BHK98_08595"/>
<feature type="domain" description="N-acetyltransferase" evidence="1">
    <location>
        <begin position="12"/>
        <end position="176"/>
    </location>
</feature>
<dbReference type="EMBL" id="MJIE01000001">
    <property type="protein sequence ID" value="OLR56117.1"/>
    <property type="molecule type" value="Genomic_DNA"/>
</dbReference>
<dbReference type="PANTHER" id="PTHR43792:SF1">
    <property type="entry name" value="N-ACETYLTRANSFERASE DOMAIN-CONTAINING PROTEIN"/>
    <property type="match status" value="1"/>
</dbReference>
<proteinExistence type="predicted"/>
<dbReference type="Proteomes" id="UP000187404">
    <property type="component" value="Unassembled WGS sequence"/>
</dbReference>
<name>A0A1Q9JJ06_9FIRM</name>
<dbReference type="OrthoDB" id="9785602at2"/>
<dbReference type="Gene3D" id="3.40.630.30">
    <property type="match status" value="1"/>
</dbReference>
<accession>A0A1Q9JJ06</accession>
<dbReference type="PROSITE" id="PS51186">
    <property type="entry name" value="GNAT"/>
    <property type="match status" value="1"/>
</dbReference>
<gene>
    <name evidence="2" type="ORF">BHK98_08595</name>
</gene>